<evidence type="ECO:0000259" key="4">
    <source>
        <dbReference type="PROSITE" id="PS51755"/>
    </source>
</evidence>
<evidence type="ECO:0000256" key="1">
    <source>
        <dbReference type="ARBA" id="ARBA00023125"/>
    </source>
</evidence>
<name>A0ABQ6GYU2_9GAMM</name>
<reference evidence="5 6" key="1">
    <citation type="submission" date="2023-03" db="EMBL/GenBank/DDBJ databases">
        <title>Draft genome sequence of Thalassotalea insulae KCTC 62186T.</title>
        <authorList>
            <person name="Sawabe T."/>
        </authorList>
    </citation>
    <scope>NUCLEOTIDE SEQUENCE [LARGE SCALE GENOMIC DNA]</scope>
    <source>
        <strain evidence="5 6">KCTC 62186</strain>
    </source>
</reference>
<dbReference type="Gene3D" id="1.10.10.10">
    <property type="entry name" value="Winged helix-like DNA-binding domain superfamily/Winged helix DNA-binding domain"/>
    <property type="match status" value="1"/>
</dbReference>
<dbReference type="PANTHER" id="PTHR36842:SF1">
    <property type="entry name" value="PROTEIN TOLB"/>
    <property type="match status" value="1"/>
</dbReference>
<dbReference type="SUPFAM" id="SSF82171">
    <property type="entry name" value="DPP6 N-terminal domain-like"/>
    <property type="match status" value="2"/>
</dbReference>
<dbReference type="PANTHER" id="PTHR36842">
    <property type="entry name" value="PROTEIN TOLB HOMOLOG"/>
    <property type="match status" value="1"/>
</dbReference>
<dbReference type="EMBL" id="BSST01000001">
    <property type="protein sequence ID" value="GLX79675.1"/>
    <property type="molecule type" value="Genomic_DNA"/>
</dbReference>
<keyword evidence="6" id="KW-1185">Reference proteome</keyword>
<dbReference type="Gene3D" id="2.120.10.30">
    <property type="entry name" value="TolB, C-terminal domain"/>
    <property type="match status" value="1"/>
</dbReference>
<proteinExistence type="predicted"/>
<dbReference type="InterPro" id="IPR011042">
    <property type="entry name" value="6-blade_b-propeller_TolB-like"/>
</dbReference>
<keyword evidence="3" id="KW-0472">Membrane</keyword>
<feature type="domain" description="OmpR/PhoB-type" evidence="4">
    <location>
        <begin position="1"/>
        <end position="97"/>
    </location>
</feature>
<accession>A0ABQ6GYU2</accession>
<dbReference type="InterPro" id="IPR001867">
    <property type="entry name" value="OmpR/PhoB-type_DNA-bd"/>
</dbReference>
<comment type="caution">
    <text evidence="5">The sequence shown here is derived from an EMBL/GenBank/DDBJ whole genome shotgun (WGS) entry which is preliminary data.</text>
</comment>
<dbReference type="Proteomes" id="UP001157186">
    <property type="component" value="Unassembled WGS sequence"/>
</dbReference>
<evidence type="ECO:0000256" key="2">
    <source>
        <dbReference type="PROSITE-ProRule" id="PRU01091"/>
    </source>
</evidence>
<protein>
    <recommendedName>
        <fullName evidence="4">OmpR/PhoB-type domain-containing protein</fullName>
    </recommendedName>
</protein>
<dbReference type="InterPro" id="IPR036388">
    <property type="entry name" value="WH-like_DNA-bd_sf"/>
</dbReference>
<feature type="transmembrane region" description="Helical" evidence="3">
    <location>
        <begin position="136"/>
        <end position="153"/>
    </location>
</feature>
<feature type="DNA-binding region" description="OmpR/PhoB-type" evidence="2">
    <location>
        <begin position="1"/>
        <end position="97"/>
    </location>
</feature>
<dbReference type="Pfam" id="PF00486">
    <property type="entry name" value="Trans_reg_C"/>
    <property type="match status" value="1"/>
</dbReference>
<evidence type="ECO:0000256" key="3">
    <source>
        <dbReference type="SAM" id="Phobius"/>
    </source>
</evidence>
<dbReference type="PROSITE" id="PS51755">
    <property type="entry name" value="OMPR_PHOB"/>
    <property type="match status" value="1"/>
</dbReference>
<dbReference type="CDD" id="cd00383">
    <property type="entry name" value="trans_reg_C"/>
    <property type="match status" value="1"/>
</dbReference>
<evidence type="ECO:0000313" key="6">
    <source>
        <dbReference type="Proteomes" id="UP001157186"/>
    </source>
</evidence>
<gene>
    <name evidence="5" type="ORF">tinsulaeT_30150</name>
</gene>
<dbReference type="RefSeq" id="WP_284245602.1">
    <property type="nucleotide sequence ID" value="NZ_BSST01000001.1"/>
</dbReference>
<keyword evidence="1 2" id="KW-0238">DNA-binding</keyword>
<keyword evidence="3" id="KW-1133">Transmembrane helix</keyword>
<dbReference type="SUPFAM" id="SSF46894">
    <property type="entry name" value="C-terminal effector domain of the bipartite response regulators"/>
    <property type="match status" value="1"/>
</dbReference>
<dbReference type="InterPro" id="IPR016032">
    <property type="entry name" value="Sig_transdc_resp-reg_C-effctor"/>
</dbReference>
<sequence length="714" mass="81594">MKQFGEFVLDTKQTRLLRQDQEVAIEPKLFELLSLFVEQPNSIISRQDILDALWPGSLVTDNAINKMIANLRKVLGDGAKNPRYIQTVPKRGYRLISEVLPIAPYSVTDITKQISSETRKDYGNPKILSSEYNRKVIFIFLSILLCVLLWQFFHDKDHESSTHYYTKALTRSHGAEQSARMHPDRKHLYYLKKDAKHARFQLWLKNIHTEQTEQIDIGSVSMSQIIALDTQEDGKTTNLFYLDKKQSSCGVYRATLSSVNQIKHTVEKLFDCSNKRIKDIDYHAEQQVIYYAAQPKNLWPNQIYAFELKSQKHSLATQTEPAGWGHHSIDISPDGEKLLIMSTNSDYKTQLLVLDLLTNEITEGVKFNRPVYEAIWHHDSKKIYYYASPPAHQIIKSDLDGDNATTVVNVSEYLAPRMTLFPDGQNLLFSTKQENFSNRWLVPPEQVEKIDNSTVNDSNPALFHHSPQYLFVSERSGRRQLYLAHYDNNQAKIVTNFALPYWLGYIAVSTDDQSVLLNVENKIYHLPISELSIVNPLTLLKQEHLIYSSESPIISLDWLSKSKAAITTVVDGSPELVVVSLNNKKIQPINGQWAYGLTDSKQPDGIYLIEQQTNALYRAKLAELTSYSAVNQNQAIPLHLNLADGFYHVKIDSNTLYYGSDENGNTYLNVVPLNDTKKSKKYLLDELSSYDVNNGQIMVSDIESLEGDVHRTIH</sequence>
<keyword evidence="3" id="KW-0812">Transmembrane</keyword>
<organism evidence="5 6">
    <name type="scientific">Thalassotalea insulae</name>
    <dbReference type="NCBI Taxonomy" id="2056778"/>
    <lineage>
        <taxon>Bacteria</taxon>
        <taxon>Pseudomonadati</taxon>
        <taxon>Pseudomonadota</taxon>
        <taxon>Gammaproteobacteria</taxon>
        <taxon>Alteromonadales</taxon>
        <taxon>Colwelliaceae</taxon>
        <taxon>Thalassotalea</taxon>
    </lineage>
</organism>
<dbReference type="SMART" id="SM00862">
    <property type="entry name" value="Trans_reg_C"/>
    <property type="match status" value="1"/>
</dbReference>
<evidence type="ECO:0000313" key="5">
    <source>
        <dbReference type="EMBL" id="GLX79675.1"/>
    </source>
</evidence>